<gene>
    <name evidence="5" type="ORF">LCPAC201_03080</name>
</gene>
<dbReference type="SUPFAM" id="SSF50494">
    <property type="entry name" value="Trypsin-like serine proteases"/>
    <property type="match status" value="1"/>
</dbReference>
<evidence type="ECO:0000259" key="4">
    <source>
        <dbReference type="Pfam" id="PF17815"/>
    </source>
</evidence>
<dbReference type="Pfam" id="PF13365">
    <property type="entry name" value="Trypsin_2"/>
    <property type="match status" value="1"/>
</dbReference>
<evidence type="ECO:0000256" key="2">
    <source>
        <dbReference type="ARBA" id="ARBA00022801"/>
    </source>
</evidence>
<evidence type="ECO:0000256" key="3">
    <source>
        <dbReference type="SAM" id="MobiDB-lite"/>
    </source>
</evidence>
<dbReference type="InterPro" id="IPR051201">
    <property type="entry name" value="Chloro_Bact_Ser_Proteases"/>
</dbReference>
<sequence>MNYQSQLTTLTKLRSPLGPEPDDSYKVPRFDEQTPPSTRTTQKEDIQTEKTVSVPSNYGWQEISRRWKDSVLQLRVTSASISVNRPYQTPKDKRSSGTGFIIDIERGLVLTNAHVVKNALSIVARTTRLGSRDIPIKLYSISLARDLALCKLTTAGINMVSEGIENPKSLNIKFADDLFTQETDEVLTIGYPLGNEIKFTTGVISGFHREDNGDEHFEDALSRDPTYIQITAAINPGNSGGPLFNRDGKVIGINAAGFLFAQNTGYAIRSRIFLSLLPFLLKQDGIVSFPTWSFEWFPTNSAFFQTSFISEGNDECQRKLSHRLDQKEKTKENLGEQNLPNGGIFIRKVYQDSVLSNQNQTEGLEGKRIGTVKGLKIGPSFDLAGSVLVSIIYYDPFLVDPDTFDPLKYQSDSNSSNQTETREANTLAEVDHHGLFTLYRLNDSKKITDRLLDLSEMIDLLPAPSDLTLQLYHRQGRPEGSSPTTGGVSSRKHYYKTADNLSPQKEGPNNIDKKCPYSLVNINYVVKSSDRLEKAQPIIKPFDYEILGGMCIMELMDDHSELNRSLNCRNTRIRNRYKPALIVCQVFPATEASRVGSISKYHILKTFADEKVTNLSELRALISKMGEEKFLKFTNSKGFELVIEKKMALEEDAQILEMFKILPRYNSLSSGDSDQSKKEKSKVKLEEKTKIEL</sequence>
<accession>A0A481Z5F8</accession>
<dbReference type="Gene3D" id="3.20.190.20">
    <property type="match status" value="1"/>
</dbReference>
<organism evidence="5">
    <name type="scientific">Pithovirus LCPAC201</name>
    <dbReference type="NCBI Taxonomy" id="2506591"/>
    <lineage>
        <taxon>Viruses</taxon>
        <taxon>Pithoviruses</taxon>
    </lineage>
</organism>
<dbReference type="InterPro" id="IPR009003">
    <property type="entry name" value="Peptidase_S1_PA"/>
</dbReference>
<keyword evidence="1" id="KW-0645">Protease</keyword>
<feature type="region of interest" description="Disordered" evidence="3">
    <location>
        <begin position="1"/>
        <end position="52"/>
    </location>
</feature>
<dbReference type="GO" id="GO:0004252">
    <property type="term" value="F:serine-type endopeptidase activity"/>
    <property type="evidence" value="ECO:0007669"/>
    <property type="project" value="InterPro"/>
</dbReference>
<keyword evidence="2" id="KW-0378">Hydrolase</keyword>
<dbReference type="Gene3D" id="2.40.10.120">
    <property type="match status" value="1"/>
</dbReference>
<dbReference type="GO" id="GO:0006508">
    <property type="term" value="P:proteolysis"/>
    <property type="evidence" value="ECO:0007669"/>
    <property type="project" value="UniProtKB-KW"/>
</dbReference>
<dbReference type="PANTHER" id="PTHR43343">
    <property type="entry name" value="PEPTIDASE S12"/>
    <property type="match status" value="1"/>
</dbReference>
<dbReference type="InterPro" id="IPR046449">
    <property type="entry name" value="DEGP_PDZ_sf"/>
</dbReference>
<proteinExistence type="predicted"/>
<reference evidence="5" key="1">
    <citation type="journal article" date="2019" name="MBio">
        <title>Virus Genomes from Deep Sea Sediments Expand the Ocean Megavirome and Support Independent Origins of Viral Gigantism.</title>
        <authorList>
            <person name="Backstrom D."/>
            <person name="Yutin N."/>
            <person name="Jorgensen S.L."/>
            <person name="Dharamshi J."/>
            <person name="Homa F."/>
            <person name="Zaremba-Niedwiedzka K."/>
            <person name="Spang A."/>
            <person name="Wolf Y.I."/>
            <person name="Koonin E.V."/>
            <person name="Ettema T.J."/>
        </authorList>
    </citation>
    <scope>NUCLEOTIDE SEQUENCE</scope>
</reference>
<feature type="compositionally biased region" description="Basic and acidic residues" evidence="3">
    <location>
        <begin position="23"/>
        <end position="32"/>
    </location>
</feature>
<name>A0A481Z5F8_9VIRU</name>
<protein>
    <submittedName>
        <fullName evidence="5">Trypsin-like peptidase</fullName>
    </submittedName>
</protein>
<dbReference type="Pfam" id="PF17815">
    <property type="entry name" value="PDZ_3"/>
    <property type="match status" value="1"/>
</dbReference>
<dbReference type="InterPro" id="IPR041517">
    <property type="entry name" value="DEGP_PDZ"/>
</dbReference>
<feature type="compositionally biased region" description="Polar residues" evidence="3">
    <location>
        <begin position="1"/>
        <end position="12"/>
    </location>
</feature>
<dbReference type="InterPro" id="IPR001940">
    <property type="entry name" value="Peptidase_S1C"/>
</dbReference>
<dbReference type="PRINTS" id="PR00834">
    <property type="entry name" value="PROTEASES2C"/>
</dbReference>
<dbReference type="PANTHER" id="PTHR43343:SF3">
    <property type="entry name" value="PROTEASE DO-LIKE 8, CHLOROPLASTIC"/>
    <property type="match status" value="1"/>
</dbReference>
<feature type="domain" description="Protease Do-like PDZ" evidence="4">
    <location>
        <begin position="602"/>
        <end position="661"/>
    </location>
</feature>
<evidence type="ECO:0000256" key="1">
    <source>
        <dbReference type="ARBA" id="ARBA00022670"/>
    </source>
</evidence>
<feature type="region of interest" description="Disordered" evidence="3">
    <location>
        <begin position="667"/>
        <end position="693"/>
    </location>
</feature>
<feature type="compositionally biased region" description="Basic and acidic residues" evidence="3">
    <location>
        <begin position="674"/>
        <end position="693"/>
    </location>
</feature>
<evidence type="ECO:0000313" key="5">
    <source>
        <dbReference type="EMBL" id="QBK91007.1"/>
    </source>
</evidence>
<dbReference type="EMBL" id="MK500506">
    <property type="protein sequence ID" value="QBK91007.1"/>
    <property type="molecule type" value="Genomic_DNA"/>
</dbReference>